<dbReference type="PANTHER" id="PTHR31221:SF360">
    <property type="entry name" value="WRKY DOMAIN-CONTAINING PROTEIN"/>
    <property type="match status" value="1"/>
</dbReference>
<dbReference type="InterPro" id="IPR036576">
    <property type="entry name" value="WRKY_dom_sf"/>
</dbReference>
<dbReference type="InterPro" id="IPR044810">
    <property type="entry name" value="WRKY_plant"/>
</dbReference>
<dbReference type="SUPFAM" id="SSF118290">
    <property type="entry name" value="WRKY DNA-binding domain"/>
    <property type="match status" value="1"/>
</dbReference>
<evidence type="ECO:0000256" key="5">
    <source>
        <dbReference type="ARBA" id="ARBA00023242"/>
    </source>
</evidence>
<evidence type="ECO:0000259" key="7">
    <source>
        <dbReference type="PROSITE" id="PS50811"/>
    </source>
</evidence>
<feature type="compositionally biased region" description="Polar residues" evidence="6">
    <location>
        <begin position="274"/>
        <end position="288"/>
    </location>
</feature>
<evidence type="ECO:0000313" key="8">
    <source>
        <dbReference type="EMBL" id="KAK6140331.1"/>
    </source>
</evidence>
<feature type="region of interest" description="Disordered" evidence="6">
    <location>
        <begin position="231"/>
        <end position="258"/>
    </location>
</feature>
<evidence type="ECO:0000256" key="1">
    <source>
        <dbReference type="ARBA" id="ARBA00004123"/>
    </source>
</evidence>
<sequence length="312" mass="33714">MEIKEAEKLVIAKPVACRPVFSNSKPVLSGAINASPPADFSENAVAVIRPRTMRFKPTCNNDLVAAEALGSAASHPPKEVSESKAKSNVVYKPIAKLVSKTTLSLLANLGGHGISPTREITNAGAPIQPSNRVNHQNDPKPDIHPDFPVQSEKKKNATLENSEDDDKSLSNNADLRPLNDGHNWRKYGQKQVKGSEYPRSYFKCTHPNCPVKKKVEKTLDGQIAEIVYKGEHNHPKPLPPNHPAHDTTRNEVNNPNNIESFVAAPPTNDLLTAGTCNASVSTSNSSLGPSGECEEVSESLEAEGDDLKSKRA</sequence>
<evidence type="ECO:0000256" key="4">
    <source>
        <dbReference type="ARBA" id="ARBA00023163"/>
    </source>
</evidence>
<keyword evidence="4" id="KW-0804">Transcription</keyword>
<dbReference type="InterPro" id="IPR003657">
    <property type="entry name" value="WRKY_dom"/>
</dbReference>
<feature type="compositionally biased region" description="Basic and acidic residues" evidence="6">
    <location>
        <begin position="135"/>
        <end position="157"/>
    </location>
</feature>
<proteinExistence type="predicted"/>
<evidence type="ECO:0000256" key="3">
    <source>
        <dbReference type="ARBA" id="ARBA00023125"/>
    </source>
</evidence>
<evidence type="ECO:0000256" key="2">
    <source>
        <dbReference type="ARBA" id="ARBA00023015"/>
    </source>
</evidence>
<dbReference type="PANTHER" id="PTHR31221">
    <property type="entry name" value="WRKY TRANSCRIPTION FACTOR PROTEIN 1-RELATED"/>
    <property type="match status" value="1"/>
</dbReference>
<dbReference type="EMBL" id="JABTTQ020000343">
    <property type="protein sequence ID" value="KAK6140331.1"/>
    <property type="molecule type" value="Genomic_DNA"/>
</dbReference>
<keyword evidence="2" id="KW-0805">Transcription regulation</keyword>
<keyword evidence="9" id="KW-1185">Reference proteome</keyword>
<protein>
    <recommendedName>
        <fullName evidence="7">WRKY domain-containing protein</fullName>
    </recommendedName>
</protein>
<reference evidence="8 9" key="1">
    <citation type="journal article" date="2021" name="Comput. Struct. Biotechnol. J.">
        <title>De novo genome assembly of the potent medicinal plant Rehmannia glutinosa using nanopore technology.</title>
        <authorList>
            <person name="Ma L."/>
            <person name="Dong C."/>
            <person name="Song C."/>
            <person name="Wang X."/>
            <person name="Zheng X."/>
            <person name="Niu Y."/>
            <person name="Chen S."/>
            <person name="Feng W."/>
        </authorList>
    </citation>
    <scope>NUCLEOTIDE SEQUENCE [LARGE SCALE GENOMIC DNA]</scope>
    <source>
        <strain evidence="8">DH-2019</strain>
    </source>
</reference>
<feature type="domain" description="WRKY" evidence="7">
    <location>
        <begin position="173"/>
        <end position="237"/>
    </location>
</feature>
<dbReference type="SMART" id="SM00774">
    <property type="entry name" value="WRKY"/>
    <property type="match status" value="1"/>
</dbReference>
<evidence type="ECO:0000313" key="9">
    <source>
        <dbReference type="Proteomes" id="UP001318860"/>
    </source>
</evidence>
<comment type="subcellular location">
    <subcellularLocation>
        <location evidence="1">Nucleus</location>
    </subcellularLocation>
</comment>
<dbReference type="PROSITE" id="PS50811">
    <property type="entry name" value="WRKY"/>
    <property type="match status" value="1"/>
</dbReference>
<accession>A0ABR0VYD1</accession>
<organism evidence="8 9">
    <name type="scientific">Rehmannia glutinosa</name>
    <name type="common">Chinese foxglove</name>
    <dbReference type="NCBI Taxonomy" id="99300"/>
    <lineage>
        <taxon>Eukaryota</taxon>
        <taxon>Viridiplantae</taxon>
        <taxon>Streptophyta</taxon>
        <taxon>Embryophyta</taxon>
        <taxon>Tracheophyta</taxon>
        <taxon>Spermatophyta</taxon>
        <taxon>Magnoliopsida</taxon>
        <taxon>eudicotyledons</taxon>
        <taxon>Gunneridae</taxon>
        <taxon>Pentapetalae</taxon>
        <taxon>asterids</taxon>
        <taxon>lamiids</taxon>
        <taxon>Lamiales</taxon>
        <taxon>Orobanchaceae</taxon>
        <taxon>Rehmannieae</taxon>
        <taxon>Rehmannia</taxon>
    </lineage>
</organism>
<comment type="caution">
    <text evidence="8">The sequence shown here is derived from an EMBL/GenBank/DDBJ whole genome shotgun (WGS) entry which is preliminary data.</text>
</comment>
<dbReference type="Pfam" id="PF03106">
    <property type="entry name" value="WRKY"/>
    <property type="match status" value="1"/>
</dbReference>
<feature type="compositionally biased region" description="Acidic residues" evidence="6">
    <location>
        <begin position="292"/>
        <end position="304"/>
    </location>
</feature>
<evidence type="ECO:0000256" key="6">
    <source>
        <dbReference type="SAM" id="MobiDB-lite"/>
    </source>
</evidence>
<name>A0ABR0VYD1_REHGL</name>
<feature type="region of interest" description="Disordered" evidence="6">
    <location>
        <begin position="117"/>
        <end position="192"/>
    </location>
</feature>
<dbReference type="Gene3D" id="2.20.25.80">
    <property type="entry name" value="WRKY domain"/>
    <property type="match status" value="1"/>
</dbReference>
<gene>
    <name evidence="8" type="ORF">DH2020_025926</name>
</gene>
<feature type="region of interest" description="Disordered" evidence="6">
    <location>
        <begin position="274"/>
        <end position="312"/>
    </location>
</feature>
<dbReference type="Proteomes" id="UP001318860">
    <property type="component" value="Unassembled WGS sequence"/>
</dbReference>
<keyword evidence="5" id="KW-0539">Nucleus</keyword>
<keyword evidence="3" id="KW-0238">DNA-binding</keyword>